<dbReference type="InterPro" id="IPR047146">
    <property type="entry name" value="Cyt_P450_E_CYP52_fungi"/>
</dbReference>
<sequence>MVPGYLLSALLVAIVVILCSRYRDRQRELRARTLENKAIAEHHGCLPAPRLRNQRPWGVDRLEQIFRADAESRLMGLFLFHFRQTGSTLEQKFLGTKAYGTIEPANLEAICSANFKDFGMGLRRAITFPMFGDGIFTQEGAAWKHSRDMLRPQLQHKQYQDLELFEQAVDDLISIIEKKDGVIDLQPLFFRLTLDTATAFLFGESVRSLITPEAVSEQTFATAFNTAQQWVTKRYRFLDLYWLVNGREFRQACSDVQKFADHLIDRNLSPDRARNDKGRYVFLDTIAQSCSDRSALRGQIINLLAAGRDTTACLLSWTFFLLVRHPRVLEKLRQEIASVCDAESSLSRTVLRKMHYLQNVLNETLRLYPSLPVNTRTAVKTTVLPTGGGPDRKSPVLIPKGSALAFSVYSMHRRPDLYGMDAELFRPERWDEELPMHKDPTKHKWGYLPFHGGPRVCLGMDFALTEAGYTVARLIQRFPTIKLPEGETFELVGVEKQVMTLVISIKDGCKVDIR</sequence>
<dbReference type="Proteomes" id="UP000800094">
    <property type="component" value="Unassembled WGS sequence"/>
</dbReference>
<evidence type="ECO:0000256" key="4">
    <source>
        <dbReference type="ARBA" id="ARBA00022723"/>
    </source>
</evidence>
<dbReference type="AlphaFoldDB" id="A0A6A6IPK9"/>
<evidence type="ECO:0000256" key="2">
    <source>
        <dbReference type="ARBA" id="ARBA00010617"/>
    </source>
</evidence>
<dbReference type="PRINTS" id="PR00385">
    <property type="entry name" value="P450"/>
</dbReference>
<dbReference type="Gene3D" id="1.10.630.10">
    <property type="entry name" value="Cytochrome P450"/>
    <property type="match status" value="1"/>
</dbReference>
<evidence type="ECO:0000256" key="7">
    <source>
        <dbReference type="ARBA" id="ARBA00023033"/>
    </source>
</evidence>
<dbReference type="GeneID" id="54588103"/>
<evidence type="ECO:0000256" key="1">
    <source>
        <dbReference type="ARBA" id="ARBA00001971"/>
    </source>
</evidence>
<dbReference type="InterPro" id="IPR017972">
    <property type="entry name" value="Cyt_P450_CS"/>
</dbReference>
<accession>A0A6A6IPK9</accession>
<keyword evidence="5 9" id="KW-0560">Oxidoreductase</keyword>
<dbReference type="InterPro" id="IPR036396">
    <property type="entry name" value="Cyt_P450_sf"/>
</dbReference>
<protein>
    <submittedName>
        <fullName evidence="10">Cytochrome P450 alkane hydroxylase</fullName>
    </submittedName>
</protein>
<dbReference type="EMBL" id="ML987192">
    <property type="protein sequence ID" value="KAF2252189.1"/>
    <property type="molecule type" value="Genomic_DNA"/>
</dbReference>
<dbReference type="PANTHER" id="PTHR24287:SF18">
    <property type="entry name" value="CYTOCHROME P450 MONOOXYGENASE APDE-RELATED"/>
    <property type="match status" value="1"/>
</dbReference>
<dbReference type="InterPro" id="IPR002974">
    <property type="entry name" value="Cyt_P450_E_CYP52_ascomycetes"/>
</dbReference>
<evidence type="ECO:0000313" key="10">
    <source>
        <dbReference type="EMBL" id="KAF2252189.1"/>
    </source>
</evidence>
<reference evidence="10" key="1">
    <citation type="journal article" date="2020" name="Stud. Mycol.">
        <title>101 Dothideomycetes genomes: a test case for predicting lifestyles and emergence of pathogens.</title>
        <authorList>
            <person name="Haridas S."/>
            <person name="Albert R."/>
            <person name="Binder M."/>
            <person name="Bloem J."/>
            <person name="Labutti K."/>
            <person name="Salamov A."/>
            <person name="Andreopoulos B."/>
            <person name="Baker S."/>
            <person name="Barry K."/>
            <person name="Bills G."/>
            <person name="Bluhm B."/>
            <person name="Cannon C."/>
            <person name="Castanera R."/>
            <person name="Culley D."/>
            <person name="Daum C."/>
            <person name="Ezra D."/>
            <person name="Gonzalez J."/>
            <person name="Henrissat B."/>
            <person name="Kuo A."/>
            <person name="Liang C."/>
            <person name="Lipzen A."/>
            <person name="Lutzoni F."/>
            <person name="Magnuson J."/>
            <person name="Mondo S."/>
            <person name="Nolan M."/>
            <person name="Ohm R."/>
            <person name="Pangilinan J."/>
            <person name="Park H.-J."/>
            <person name="Ramirez L."/>
            <person name="Alfaro M."/>
            <person name="Sun H."/>
            <person name="Tritt A."/>
            <person name="Yoshinaga Y."/>
            <person name="Zwiers L.-H."/>
            <person name="Turgeon B."/>
            <person name="Goodwin S."/>
            <person name="Spatafora J."/>
            <person name="Crous P."/>
            <person name="Grigoriev I."/>
        </authorList>
    </citation>
    <scope>NUCLEOTIDE SEQUENCE</scope>
    <source>
        <strain evidence="10">CBS 122368</strain>
    </source>
</reference>
<dbReference type="GO" id="GO:0016712">
    <property type="term" value="F:oxidoreductase activity, acting on paired donors, with incorporation or reduction of molecular oxygen, reduced flavin or flavoprotein as one donor, and incorporation of one atom of oxygen"/>
    <property type="evidence" value="ECO:0007669"/>
    <property type="project" value="InterPro"/>
</dbReference>
<proteinExistence type="inferred from homology"/>
<dbReference type="PRINTS" id="PR00464">
    <property type="entry name" value="EP450II"/>
</dbReference>
<dbReference type="InterPro" id="IPR002402">
    <property type="entry name" value="Cyt_P450_E_grp-II"/>
</dbReference>
<keyword evidence="7 9" id="KW-0503">Monooxygenase</keyword>
<keyword evidence="4 8" id="KW-0479">Metal-binding</keyword>
<dbReference type="PRINTS" id="PR01239">
    <property type="entry name" value="EP450IICYP52"/>
</dbReference>
<dbReference type="OrthoDB" id="1470350at2759"/>
<keyword evidence="11" id="KW-1185">Reference proteome</keyword>
<dbReference type="GO" id="GO:0020037">
    <property type="term" value="F:heme binding"/>
    <property type="evidence" value="ECO:0007669"/>
    <property type="project" value="InterPro"/>
</dbReference>
<dbReference type="PANTHER" id="PTHR24287">
    <property type="entry name" value="P450, PUTATIVE (EUROFUNG)-RELATED"/>
    <property type="match status" value="1"/>
</dbReference>
<keyword evidence="6 8" id="KW-0408">Iron</keyword>
<comment type="cofactor">
    <cofactor evidence="1 8">
        <name>heme</name>
        <dbReference type="ChEBI" id="CHEBI:30413"/>
    </cofactor>
</comment>
<gene>
    <name evidence="10" type="ORF">BU26DRAFT_590584</name>
</gene>
<evidence type="ECO:0000256" key="5">
    <source>
        <dbReference type="ARBA" id="ARBA00023002"/>
    </source>
</evidence>
<name>A0A6A6IPK9_9PLEO</name>
<evidence type="ECO:0000256" key="8">
    <source>
        <dbReference type="PIRSR" id="PIRSR602402-1"/>
    </source>
</evidence>
<evidence type="ECO:0000256" key="9">
    <source>
        <dbReference type="RuleBase" id="RU000461"/>
    </source>
</evidence>
<dbReference type="InterPro" id="IPR001128">
    <property type="entry name" value="Cyt_P450"/>
</dbReference>
<dbReference type="RefSeq" id="XP_033687193.1">
    <property type="nucleotide sequence ID" value="XM_033834773.1"/>
</dbReference>
<dbReference type="CDD" id="cd11063">
    <property type="entry name" value="CYP52"/>
    <property type="match status" value="1"/>
</dbReference>
<evidence type="ECO:0000256" key="3">
    <source>
        <dbReference type="ARBA" id="ARBA00022617"/>
    </source>
</evidence>
<dbReference type="Pfam" id="PF00067">
    <property type="entry name" value="p450"/>
    <property type="match status" value="1"/>
</dbReference>
<organism evidence="10 11">
    <name type="scientific">Trematosphaeria pertusa</name>
    <dbReference type="NCBI Taxonomy" id="390896"/>
    <lineage>
        <taxon>Eukaryota</taxon>
        <taxon>Fungi</taxon>
        <taxon>Dikarya</taxon>
        <taxon>Ascomycota</taxon>
        <taxon>Pezizomycotina</taxon>
        <taxon>Dothideomycetes</taxon>
        <taxon>Pleosporomycetidae</taxon>
        <taxon>Pleosporales</taxon>
        <taxon>Massarineae</taxon>
        <taxon>Trematosphaeriaceae</taxon>
        <taxon>Trematosphaeria</taxon>
    </lineage>
</organism>
<comment type="similarity">
    <text evidence="2 9">Belongs to the cytochrome P450 family.</text>
</comment>
<evidence type="ECO:0000313" key="11">
    <source>
        <dbReference type="Proteomes" id="UP000800094"/>
    </source>
</evidence>
<feature type="binding site" description="axial binding residue" evidence="8">
    <location>
        <position position="457"/>
    </location>
    <ligand>
        <name>heme</name>
        <dbReference type="ChEBI" id="CHEBI:30413"/>
    </ligand>
    <ligandPart>
        <name>Fe</name>
        <dbReference type="ChEBI" id="CHEBI:18248"/>
    </ligandPart>
</feature>
<dbReference type="GO" id="GO:0005506">
    <property type="term" value="F:iron ion binding"/>
    <property type="evidence" value="ECO:0007669"/>
    <property type="project" value="InterPro"/>
</dbReference>
<dbReference type="SUPFAM" id="SSF48264">
    <property type="entry name" value="Cytochrome P450"/>
    <property type="match status" value="1"/>
</dbReference>
<keyword evidence="3 8" id="KW-0349">Heme</keyword>
<dbReference type="PROSITE" id="PS00086">
    <property type="entry name" value="CYTOCHROME_P450"/>
    <property type="match status" value="1"/>
</dbReference>
<evidence type="ECO:0000256" key="6">
    <source>
        <dbReference type="ARBA" id="ARBA00023004"/>
    </source>
</evidence>